<dbReference type="Proteomes" id="UP000799424">
    <property type="component" value="Unassembled WGS sequence"/>
</dbReference>
<evidence type="ECO:0000313" key="3">
    <source>
        <dbReference type="EMBL" id="KAF2819171.1"/>
    </source>
</evidence>
<accession>A0A6A6ZDH6</accession>
<evidence type="ECO:0000256" key="1">
    <source>
        <dbReference type="SAM" id="MobiDB-lite"/>
    </source>
</evidence>
<evidence type="ECO:0000256" key="2">
    <source>
        <dbReference type="SAM" id="Phobius"/>
    </source>
</evidence>
<feature type="region of interest" description="Disordered" evidence="1">
    <location>
        <begin position="162"/>
        <end position="195"/>
    </location>
</feature>
<reference evidence="3" key="1">
    <citation type="journal article" date="2020" name="Stud. Mycol.">
        <title>101 Dothideomycetes genomes: a test case for predicting lifestyles and emergence of pathogens.</title>
        <authorList>
            <person name="Haridas S."/>
            <person name="Albert R."/>
            <person name="Binder M."/>
            <person name="Bloem J."/>
            <person name="Labutti K."/>
            <person name="Salamov A."/>
            <person name="Andreopoulos B."/>
            <person name="Baker S."/>
            <person name="Barry K."/>
            <person name="Bills G."/>
            <person name="Bluhm B."/>
            <person name="Cannon C."/>
            <person name="Castanera R."/>
            <person name="Culley D."/>
            <person name="Daum C."/>
            <person name="Ezra D."/>
            <person name="Gonzalez J."/>
            <person name="Henrissat B."/>
            <person name="Kuo A."/>
            <person name="Liang C."/>
            <person name="Lipzen A."/>
            <person name="Lutzoni F."/>
            <person name="Magnuson J."/>
            <person name="Mondo S."/>
            <person name="Nolan M."/>
            <person name="Ohm R."/>
            <person name="Pangilinan J."/>
            <person name="Park H.-J."/>
            <person name="Ramirez L."/>
            <person name="Alfaro M."/>
            <person name="Sun H."/>
            <person name="Tritt A."/>
            <person name="Yoshinaga Y."/>
            <person name="Zwiers L.-H."/>
            <person name="Turgeon B."/>
            <person name="Goodwin S."/>
            <person name="Spatafora J."/>
            <person name="Crous P."/>
            <person name="Grigoriev I."/>
        </authorList>
    </citation>
    <scope>NUCLEOTIDE SEQUENCE</scope>
    <source>
        <strain evidence="3">CBS 113818</strain>
    </source>
</reference>
<keyword evidence="2" id="KW-0472">Membrane</keyword>
<feature type="region of interest" description="Disordered" evidence="1">
    <location>
        <begin position="1"/>
        <end position="28"/>
    </location>
</feature>
<feature type="transmembrane region" description="Helical" evidence="2">
    <location>
        <begin position="76"/>
        <end position="98"/>
    </location>
</feature>
<gene>
    <name evidence="3" type="ORF">CC86DRAFT_147618</name>
</gene>
<dbReference type="AlphaFoldDB" id="A0A6A6ZDH6"/>
<name>A0A6A6ZDH6_9PLEO</name>
<proteinExistence type="predicted"/>
<dbReference type="OrthoDB" id="3664019at2759"/>
<evidence type="ECO:0000313" key="4">
    <source>
        <dbReference type="Proteomes" id="UP000799424"/>
    </source>
</evidence>
<keyword evidence="2" id="KW-1133">Transmembrane helix</keyword>
<organism evidence="3 4">
    <name type="scientific">Ophiobolus disseminans</name>
    <dbReference type="NCBI Taxonomy" id="1469910"/>
    <lineage>
        <taxon>Eukaryota</taxon>
        <taxon>Fungi</taxon>
        <taxon>Dikarya</taxon>
        <taxon>Ascomycota</taxon>
        <taxon>Pezizomycotina</taxon>
        <taxon>Dothideomycetes</taxon>
        <taxon>Pleosporomycetidae</taxon>
        <taxon>Pleosporales</taxon>
        <taxon>Pleosporineae</taxon>
        <taxon>Phaeosphaeriaceae</taxon>
        <taxon>Ophiobolus</taxon>
    </lineage>
</organism>
<feature type="region of interest" description="Disordered" evidence="1">
    <location>
        <begin position="276"/>
        <end position="301"/>
    </location>
</feature>
<protein>
    <submittedName>
        <fullName evidence="3">Uncharacterized protein</fullName>
    </submittedName>
</protein>
<feature type="compositionally biased region" description="Polar residues" evidence="1">
    <location>
        <begin position="285"/>
        <end position="301"/>
    </location>
</feature>
<sequence>MSSTLRWSQRRAEDDSTPVRNEDATASPTSVRLLVDTAAPTAPTFVPDAATTSSASLATEPVGSATSGGMSSATKVGLAMIPVVVILVGVYILFLFWYRRRRAARNLRLRGLMSPPVPEKDFSSSYNSSIASRRQSSKVLNMAAFTTPLDGTYPKPMAVGQSAAREQPPRGLGLSRIQERSRDNVATRSPQPVGIRREPTFSAKKKGHIHINMAAANSCPNISEADTDSPIDGRSPFRLKRGDTVKRHSLGSDLLRLWPTPPTSVWMQPMSVYDDVYNQKPPVRNQRQSSTYRQPSSRFSE</sequence>
<keyword evidence="4" id="KW-1185">Reference proteome</keyword>
<dbReference type="EMBL" id="MU006246">
    <property type="protein sequence ID" value="KAF2819171.1"/>
    <property type="molecule type" value="Genomic_DNA"/>
</dbReference>
<keyword evidence="2" id="KW-0812">Transmembrane</keyword>